<evidence type="ECO:0000256" key="1">
    <source>
        <dbReference type="ARBA" id="ARBA00022741"/>
    </source>
</evidence>
<comment type="similarity">
    <text evidence="5 6">Belongs to the DEAD box helicase family.</text>
</comment>
<dbReference type="InterPro" id="IPR044742">
    <property type="entry name" value="DEAD/DEAH_RhlB"/>
</dbReference>
<feature type="compositionally biased region" description="Basic and acidic residues" evidence="7">
    <location>
        <begin position="377"/>
        <end position="391"/>
    </location>
</feature>
<evidence type="ECO:0000256" key="7">
    <source>
        <dbReference type="SAM" id="MobiDB-lite"/>
    </source>
</evidence>
<evidence type="ECO:0000259" key="8">
    <source>
        <dbReference type="PROSITE" id="PS51192"/>
    </source>
</evidence>
<feature type="region of interest" description="Disordered" evidence="7">
    <location>
        <begin position="374"/>
        <end position="411"/>
    </location>
</feature>
<reference evidence="10" key="1">
    <citation type="journal article" date="2023" name="Int. J. Syst. Evol. Microbiol.">
        <title>&lt;i&gt;Shewanella septentrionalis&lt;/i&gt; sp. nov. and &lt;i&gt;Shewanella holmiensis&lt;/i&gt; sp. nov., isolated from Baltic Sea water and sediments.</title>
        <authorList>
            <person name="Martin-Rodriguez A.J."/>
            <person name="Thorell K."/>
            <person name="Joffre E."/>
            <person name="Jensie-Markopoulos S."/>
            <person name="Moore E.R.B."/>
            <person name="Sjoling A."/>
        </authorList>
    </citation>
    <scope>NUCLEOTIDE SEQUENCE</scope>
    <source>
        <strain evidence="10">SP1S2-7</strain>
    </source>
</reference>
<name>A0A9X2WKX7_9GAMM</name>
<dbReference type="InterPro" id="IPR014001">
    <property type="entry name" value="Helicase_ATP-bd"/>
</dbReference>
<gene>
    <name evidence="10" type="ORF">NE535_04420</name>
</gene>
<dbReference type="PROSITE" id="PS00039">
    <property type="entry name" value="DEAD_ATP_HELICASE"/>
    <property type="match status" value="1"/>
</dbReference>
<keyword evidence="11" id="KW-1185">Reference proteome</keyword>
<accession>A0A9X2WKX7</accession>
<dbReference type="GO" id="GO:0005524">
    <property type="term" value="F:ATP binding"/>
    <property type="evidence" value="ECO:0007669"/>
    <property type="project" value="UniProtKB-KW"/>
</dbReference>
<dbReference type="SMART" id="SM00490">
    <property type="entry name" value="HELICc"/>
    <property type="match status" value="1"/>
</dbReference>
<dbReference type="GO" id="GO:0003676">
    <property type="term" value="F:nucleic acid binding"/>
    <property type="evidence" value="ECO:0007669"/>
    <property type="project" value="InterPro"/>
</dbReference>
<dbReference type="PANTHER" id="PTHR47959:SF2">
    <property type="entry name" value="ATP-DEPENDENT RNA HELICASE DEAD BOX FAMILY"/>
    <property type="match status" value="1"/>
</dbReference>
<keyword evidence="4 6" id="KW-0067">ATP-binding</keyword>
<dbReference type="GO" id="GO:0016787">
    <property type="term" value="F:hydrolase activity"/>
    <property type="evidence" value="ECO:0007669"/>
    <property type="project" value="UniProtKB-KW"/>
</dbReference>
<feature type="domain" description="Helicase ATP-binding" evidence="8">
    <location>
        <begin position="31"/>
        <end position="202"/>
    </location>
</feature>
<evidence type="ECO:0000259" key="9">
    <source>
        <dbReference type="PROSITE" id="PS51194"/>
    </source>
</evidence>
<dbReference type="Gene3D" id="3.40.50.300">
    <property type="entry name" value="P-loop containing nucleotide triphosphate hydrolases"/>
    <property type="match status" value="2"/>
</dbReference>
<evidence type="ECO:0000256" key="3">
    <source>
        <dbReference type="ARBA" id="ARBA00022806"/>
    </source>
</evidence>
<dbReference type="InterPro" id="IPR001650">
    <property type="entry name" value="Helicase_C-like"/>
</dbReference>
<keyword evidence="2 6" id="KW-0378">Hydrolase</keyword>
<proteinExistence type="inferred from homology"/>
<protein>
    <submittedName>
        <fullName evidence="10">DEAD/DEAH box helicase</fullName>
    </submittedName>
</protein>
<comment type="caution">
    <text evidence="10">The sequence shown here is derived from an EMBL/GenBank/DDBJ whole genome shotgun (WGS) entry which is preliminary data.</text>
</comment>
<feature type="compositionally biased region" description="Basic and acidic residues" evidence="7">
    <location>
        <begin position="400"/>
        <end position="411"/>
    </location>
</feature>
<dbReference type="RefSeq" id="WP_261297470.1">
    <property type="nucleotide sequence ID" value="NZ_JAMTCD010000004.1"/>
</dbReference>
<dbReference type="SMART" id="SM00487">
    <property type="entry name" value="DEXDc"/>
    <property type="match status" value="1"/>
</dbReference>
<organism evidence="10 11">
    <name type="scientific">Shewanella holmiensis</name>
    <dbReference type="NCBI Taxonomy" id="2952222"/>
    <lineage>
        <taxon>Bacteria</taxon>
        <taxon>Pseudomonadati</taxon>
        <taxon>Pseudomonadota</taxon>
        <taxon>Gammaproteobacteria</taxon>
        <taxon>Alteromonadales</taxon>
        <taxon>Shewanellaceae</taxon>
        <taxon>Shewanella</taxon>
    </lineage>
</organism>
<keyword evidence="3 6" id="KW-0347">Helicase</keyword>
<dbReference type="SUPFAM" id="SSF52540">
    <property type="entry name" value="P-loop containing nucleoside triphosphate hydrolases"/>
    <property type="match status" value="1"/>
</dbReference>
<dbReference type="PROSITE" id="PS51194">
    <property type="entry name" value="HELICASE_CTER"/>
    <property type="match status" value="1"/>
</dbReference>
<dbReference type="InterPro" id="IPR027417">
    <property type="entry name" value="P-loop_NTPase"/>
</dbReference>
<evidence type="ECO:0000256" key="4">
    <source>
        <dbReference type="ARBA" id="ARBA00022840"/>
    </source>
</evidence>
<dbReference type="PANTHER" id="PTHR47959">
    <property type="entry name" value="ATP-DEPENDENT RNA HELICASE RHLE-RELATED"/>
    <property type="match status" value="1"/>
</dbReference>
<evidence type="ECO:0000313" key="10">
    <source>
        <dbReference type="EMBL" id="MCT7941039.1"/>
    </source>
</evidence>
<sequence>MTLTSFSLHSGLIDALPASVSVASPIQQQAIPAVLTGKDVLALAQTGSGKTYAYGLPLLHRINIPTNTHCLSAVIIVPTRELAAQVGQSLMPLSQAINLTLEVICGGEEITAQVERLTKTVNIIVATPGRLLALVQQGVLNFADLQALVLDEADRLLDMGFINDLNALLALMPPRQTLLFSATMPETLAELASNILSKPFTRIEASTVNRPVEDIAQTIYHVNKGSKAKVLIELIKSHQWSQVLVFVNAKDDADALCKKLLKAGINAAAMHGDKEQQLRAQTLAQFQQQQLTVLIATDVLARGIHIEALPVVVNFELPPQATVYVHRIGRTARAGLSGIALSLVSHAELAGLEAIRHLTDHALPLQTLADFPVTDKPINRDSKRPPRDKQANRRTANKKTMSDFAKRNRSR</sequence>
<dbReference type="InterPro" id="IPR000629">
    <property type="entry name" value="RNA-helicase_DEAD-box_CS"/>
</dbReference>
<evidence type="ECO:0000256" key="5">
    <source>
        <dbReference type="ARBA" id="ARBA00038437"/>
    </source>
</evidence>
<dbReference type="CDD" id="cd00268">
    <property type="entry name" value="DEADc"/>
    <property type="match status" value="1"/>
</dbReference>
<evidence type="ECO:0000256" key="2">
    <source>
        <dbReference type="ARBA" id="ARBA00022801"/>
    </source>
</evidence>
<dbReference type="AlphaFoldDB" id="A0A9X2WKX7"/>
<dbReference type="EMBL" id="JAMTCD010000004">
    <property type="protein sequence ID" value="MCT7941039.1"/>
    <property type="molecule type" value="Genomic_DNA"/>
</dbReference>
<keyword evidence="1 6" id="KW-0547">Nucleotide-binding</keyword>
<dbReference type="Pfam" id="PF00270">
    <property type="entry name" value="DEAD"/>
    <property type="match status" value="1"/>
</dbReference>
<evidence type="ECO:0000256" key="6">
    <source>
        <dbReference type="RuleBase" id="RU000492"/>
    </source>
</evidence>
<dbReference type="CDD" id="cd18787">
    <property type="entry name" value="SF2_C_DEAD"/>
    <property type="match status" value="1"/>
</dbReference>
<feature type="domain" description="Helicase C-terminal" evidence="9">
    <location>
        <begin position="227"/>
        <end position="379"/>
    </location>
</feature>
<dbReference type="InterPro" id="IPR050079">
    <property type="entry name" value="DEAD_box_RNA_helicase"/>
</dbReference>
<dbReference type="Proteomes" id="UP001155546">
    <property type="component" value="Unassembled WGS sequence"/>
</dbReference>
<dbReference type="Pfam" id="PF00271">
    <property type="entry name" value="Helicase_C"/>
    <property type="match status" value="1"/>
</dbReference>
<dbReference type="GO" id="GO:0003724">
    <property type="term" value="F:RNA helicase activity"/>
    <property type="evidence" value="ECO:0007669"/>
    <property type="project" value="UniProtKB-ARBA"/>
</dbReference>
<evidence type="ECO:0000313" key="11">
    <source>
        <dbReference type="Proteomes" id="UP001155546"/>
    </source>
</evidence>
<dbReference type="InterPro" id="IPR011545">
    <property type="entry name" value="DEAD/DEAH_box_helicase_dom"/>
</dbReference>
<dbReference type="PROSITE" id="PS51192">
    <property type="entry name" value="HELICASE_ATP_BIND_1"/>
    <property type="match status" value="1"/>
</dbReference>
<dbReference type="GO" id="GO:0005829">
    <property type="term" value="C:cytosol"/>
    <property type="evidence" value="ECO:0007669"/>
    <property type="project" value="TreeGrafter"/>
</dbReference>